<evidence type="ECO:0000256" key="1">
    <source>
        <dbReference type="SAM" id="MobiDB-lite"/>
    </source>
</evidence>
<sequence length="211" mass="23236">MQETSNDSLPPVHRNADRWGPGSLQYSFPPSSPTPAPGLTAFPSNPTPLTPLTPPPQSALPSGSDLVGTVMLDQIANHWKLDAEDKDRLRFFVRIGSLGPGLSLPALATGLYSLAAKLGIAAAARRLQEKEQRDYHTVMRDLEIRLADTFTLTTPQKENVRSVIASHIFDAQQTSFSTLHLDVMAHLQVHQQRLDLDNILGHLSYHRQPPI</sequence>
<gene>
    <name evidence="2" type="ORF">MYCIT1_LOCUS7800</name>
</gene>
<keyword evidence="3" id="KW-1185">Reference proteome</keyword>
<proteinExistence type="predicted"/>
<dbReference type="EMBL" id="CAVNYO010000108">
    <property type="protein sequence ID" value="CAK5266201.1"/>
    <property type="molecule type" value="Genomic_DNA"/>
</dbReference>
<evidence type="ECO:0000313" key="2">
    <source>
        <dbReference type="EMBL" id="CAK5266201.1"/>
    </source>
</evidence>
<feature type="compositionally biased region" description="Pro residues" evidence="1">
    <location>
        <begin position="45"/>
        <end position="58"/>
    </location>
</feature>
<feature type="region of interest" description="Disordered" evidence="1">
    <location>
        <begin position="1"/>
        <end position="64"/>
    </location>
</feature>
<protein>
    <submittedName>
        <fullName evidence="2">Uncharacterized protein</fullName>
    </submittedName>
</protein>
<name>A0AAD2Q1N4_9AGAR</name>
<dbReference type="Proteomes" id="UP001295794">
    <property type="component" value="Unassembled WGS sequence"/>
</dbReference>
<comment type="caution">
    <text evidence="2">The sequence shown here is derived from an EMBL/GenBank/DDBJ whole genome shotgun (WGS) entry which is preliminary data.</text>
</comment>
<reference evidence="2" key="1">
    <citation type="submission" date="2023-11" db="EMBL/GenBank/DDBJ databases">
        <authorList>
            <person name="De Vega J J."/>
            <person name="De Vega J J."/>
        </authorList>
    </citation>
    <scope>NUCLEOTIDE SEQUENCE</scope>
</reference>
<evidence type="ECO:0000313" key="3">
    <source>
        <dbReference type="Proteomes" id="UP001295794"/>
    </source>
</evidence>
<dbReference type="AlphaFoldDB" id="A0AAD2Q1N4"/>
<organism evidence="2 3">
    <name type="scientific">Mycena citricolor</name>
    <dbReference type="NCBI Taxonomy" id="2018698"/>
    <lineage>
        <taxon>Eukaryota</taxon>
        <taxon>Fungi</taxon>
        <taxon>Dikarya</taxon>
        <taxon>Basidiomycota</taxon>
        <taxon>Agaricomycotina</taxon>
        <taxon>Agaricomycetes</taxon>
        <taxon>Agaricomycetidae</taxon>
        <taxon>Agaricales</taxon>
        <taxon>Marasmiineae</taxon>
        <taxon>Mycenaceae</taxon>
        <taxon>Mycena</taxon>
    </lineage>
</organism>
<accession>A0AAD2Q1N4</accession>